<dbReference type="Proteomes" id="UP001164250">
    <property type="component" value="Chromosome 6"/>
</dbReference>
<dbReference type="EMBL" id="CM047902">
    <property type="protein sequence ID" value="KAJ0095286.1"/>
    <property type="molecule type" value="Genomic_DNA"/>
</dbReference>
<accession>A0ACC1B8P3</accession>
<keyword evidence="2" id="KW-1185">Reference proteome</keyword>
<evidence type="ECO:0000313" key="1">
    <source>
        <dbReference type="EMBL" id="KAJ0095286.1"/>
    </source>
</evidence>
<proteinExistence type="predicted"/>
<name>A0ACC1B8P3_9ROSI</name>
<organism evidence="1 2">
    <name type="scientific">Pistacia atlantica</name>
    <dbReference type="NCBI Taxonomy" id="434234"/>
    <lineage>
        <taxon>Eukaryota</taxon>
        <taxon>Viridiplantae</taxon>
        <taxon>Streptophyta</taxon>
        <taxon>Embryophyta</taxon>
        <taxon>Tracheophyta</taxon>
        <taxon>Spermatophyta</taxon>
        <taxon>Magnoliopsida</taxon>
        <taxon>eudicotyledons</taxon>
        <taxon>Gunneridae</taxon>
        <taxon>Pentapetalae</taxon>
        <taxon>rosids</taxon>
        <taxon>malvids</taxon>
        <taxon>Sapindales</taxon>
        <taxon>Anacardiaceae</taxon>
        <taxon>Pistacia</taxon>
    </lineage>
</organism>
<gene>
    <name evidence="1" type="ORF">Patl1_16229</name>
</gene>
<protein>
    <submittedName>
        <fullName evidence="1">Uncharacterized protein</fullName>
    </submittedName>
</protein>
<sequence length="338" mass="38546">MYLNISPFRLYKTLAPRQRSGRNSMAPKPTKNKTPSVDPNGIFTGMSVFLVENGVQNRRLQIWKQKLVQMGATIEERLSKKVTHVFAMDLEALLQQIDRERLARFKGPSLPYSPPDLNKNITEIFGKLINIYRALGDDRRSFSYYKAIPVIEKLPFKIESMEQVKGLPGIGKSMLDHIQEIITTGKLSKLEHFETDEKVRTISLFGEVWGIGPATALKLYEKGHRTLDDLKNEDTLTNSQKIGLKYFDDIKTRIPRHEAQEMELLLQKVGEDILPGVIILCGGSYRRGKASCGDLDVVITHPDGKSHIGFLSRYVKRLKDMKFLREDLVFTNHSEEVT</sequence>
<evidence type="ECO:0000313" key="2">
    <source>
        <dbReference type="Proteomes" id="UP001164250"/>
    </source>
</evidence>
<reference evidence="2" key="1">
    <citation type="journal article" date="2023" name="G3 (Bethesda)">
        <title>Genome assembly and association tests identify interacting loci associated with vigor, precocity, and sex in interspecific pistachio rootstocks.</title>
        <authorList>
            <person name="Palmer W."/>
            <person name="Jacygrad E."/>
            <person name="Sagayaradj S."/>
            <person name="Cavanaugh K."/>
            <person name="Han R."/>
            <person name="Bertier L."/>
            <person name="Beede B."/>
            <person name="Kafkas S."/>
            <person name="Golino D."/>
            <person name="Preece J."/>
            <person name="Michelmore R."/>
        </authorList>
    </citation>
    <scope>NUCLEOTIDE SEQUENCE [LARGE SCALE GENOMIC DNA]</scope>
</reference>
<comment type="caution">
    <text evidence="1">The sequence shown here is derived from an EMBL/GenBank/DDBJ whole genome shotgun (WGS) entry which is preliminary data.</text>
</comment>